<proteinExistence type="predicted"/>
<dbReference type="GO" id="GO:0006289">
    <property type="term" value="P:nucleotide-excision repair"/>
    <property type="evidence" value="ECO:0007669"/>
    <property type="project" value="TreeGrafter"/>
</dbReference>
<gene>
    <name evidence="2" type="ORF">BDK51DRAFT_31287</name>
</gene>
<dbReference type="CDD" id="cd18797">
    <property type="entry name" value="SF2_C_Hrq"/>
    <property type="match status" value="1"/>
</dbReference>
<reference evidence="3" key="1">
    <citation type="journal article" date="2018" name="Nat. Microbiol.">
        <title>Leveraging single-cell genomics to expand the fungal tree of life.</title>
        <authorList>
            <person name="Ahrendt S.R."/>
            <person name="Quandt C.A."/>
            <person name="Ciobanu D."/>
            <person name="Clum A."/>
            <person name="Salamov A."/>
            <person name="Andreopoulos B."/>
            <person name="Cheng J.F."/>
            <person name="Woyke T."/>
            <person name="Pelin A."/>
            <person name="Henrissat B."/>
            <person name="Reynolds N.K."/>
            <person name="Benny G.L."/>
            <person name="Smith M.E."/>
            <person name="James T.Y."/>
            <person name="Grigoriev I.V."/>
        </authorList>
    </citation>
    <scope>NUCLEOTIDE SEQUENCE [LARGE SCALE GENOMIC DNA]</scope>
</reference>
<sequence length="434" mass="48908">MIMRRLRRLCAFHDNFHVQFISCSATIADPARHMQTFFGLDETAVHVVADDGAPCGEKHHVVWNPPLKDARRGDLGRISTVVETVRLVVYLMGRGVRVICFAKVRRMCEILLKETQTALREAAPDLVDRVMSYRGGYTAQDRRRIEGQLFRGELLCVVATNALELGVDIGSLDAVIHMSFPFTLASYRQQSGRAGRRERDSVSILVAEGENRADQHYAENPSALYDAPLESPHLDLTTATVVEAHLQCAAAEVPLDRESADLFGDGAWDLCREFLSWDKATQLFFPHRKYEGRPSKSVQIRSIDEESYRVVDVTTHQDIEDIEASRAPFTLYEVNAERLYAKVRPTNVDFVTVPRDFTDVDPARTIESRVVRATKGGGTVETEVKTTVFGYFKMNPRTKQLFGATTDLEMPSIVKERFGFWIDGWFVDLIGLGT</sequence>
<dbReference type="GO" id="GO:0043138">
    <property type="term" value="F:3'-5' DNA helicase activity"/>
    <property type="evidence" value="ECO:0007669"/>
    <property type="project" value="TreeGrafter"/>
</dbReference>
<dbReference type="Pfam" id="PF22982">
    <property type="entry name" value="WHD_HRQ1"/>
    <property type="match status" value="1"/>
</dbReference>
<dbReference type="Proteomes" id="UP000269721">
    <property type="component" value="Unassembled WGS sequence"/>
</dbReference>
<evidence type="ECO:0000259" key="1">
    <source>
        <dbReference type="PROSITE" id="PS51194"/>
    </source>
</evidence>
<feature type="domain" description="Helicase C-terminal" evidence="1">
    <location>
        <begin position="83"/>
        <end position="237"/>
    </location>
</feature>
<accession>A0A4P9VUL1</accession>
<dbReference type="GO" id="GO:0005634">
    <property type="term" value="C:nucleus"/>
    <property type="evidence" value="ECO:0007669"/>
    <property type="project" value="TreeGrafter"/>
</dbReference>
<dbReference type="Pfam" id="PF00271">
    <property type="entry name" value="Helicase_C"/>
    <property type="match status" value="1"/>
</dbReference>
<dbReference type="AlphaFoldDB" id="A0A4P9VUL1"/>
<dbReference type="GO" id="GO:0036297">
    <property type="term" value="P:interstrand cross-link repair"/>
    <property type="evidence" value="ECO:0007669"/>
    <property type="project" value="TreeGrafter"/>
</dbReference>
<dbReference type="OrthoDB" id="18781at2759"/>
<dbReference type="InterPro" id="IPR027417">
    <property type="entry name" value="P-loop_NTPase"/>
</dbReference>
<dbReference type="PANTHER" id="PTHR47957">
    <property type="entry name" value="ATP-DEPENDENT HELICASE HRQ1"/>
    <property type="match status" value="1"/>
</dbReference>
<dbReference type="PROSITE" id="PS51194">
    <property type="entry name" value="HELICASE_CTER"/>
    <property type="match status" value="1"/>
</dbReference>
<keyword evidence="2" id="KW-0378">Hydrolase</keyword>
<dbReference type="Gene3D" id="3.40.50.300">
    <property type="entry name" value="P-loop containing nucleotide triphosphate hydrolases"/>
    <property type="match status" value="1"/>
</dbReference>
<evidence type="ECO:0000313" key="2">
    <source>
        <dbReference type="EMBL" id="RKO83284.1"/>
    </source>
</evidence>
<name>A0A4P9VUL1_9FUNG</name>
<dbReference type="InterPro" id="IPR001650">
    <property type="entry name" value="Helicase_C-like"/>
</dbReference>
<dbReference type="InterPro" id="IPR055227">
    <property type="entry name" value="HRQ1_WHD"/>
</dbReference>
<keyword evidence="3" id="KW-1185">Reference proteome</keyword>
<dbReference type="GO" id="GO:0016787">
    <property type="term" value="F:hydrolase activity"/>
    <property type="evidence" value="ECO:0007669"/>
    <property type="project" value="UniProtKB-KW"/>
</dbReference>
<dbReference type="EMBL" id="ML001428">
    <property type="protein sequence ID" value="RKO83284.1"/>
    <property type="molecule type" value="Genomic_DNA"/>
</dbReference>
<organism evidence="2 3">
    <name type="scientific">Blyttiomyces helicus</name>
    <dbReference type="NCBI Taxonomy" id="388810"/>
    <lineage>
        <taxon>Eukaryota</taxon>
        <taxon>Fungi</taxon>
        <taxon>Fungi incertae sedis</taxon>
        <taxon>Chytridiomycota</taxon>
        <taxon>Chytridiomycota incertae sedis</taxon>
        <taxon>Chytridiomycetes</taxon>
        <taxon>Chytridiomycetes incertae sedis</taxon>
        <taxon>Blyttiomyces</taxon>
    </lineage>
</organism>
<evidence type="ECO:0000313" key="3">
    <source>
        <dbReference type="Proteomes" id="UP000269721"/>
    </source>
</evidence>
<protein>
    <submittedName>
        <fullName evidence="2">P-loop containing nucleoside triphosphate hydrolase protein</fullName>
    </submittedName>
</protein>
<dbReference type="SMART" id="SM00490">
    <property type="entry name" value="HELICc"/>
    <property type="match status" value="1"/>
</dbReference>
<dbReference type="PANTHER" id="PTHR47957:SF3">
    <property type="entry name" value="ATP-DEPENDENT HELICASE HRQ1"/>
    <property type="match status" value="1"/>
</dbReference>
<dbReference type="SUPFAM" id="SSF52540">
    <property type="entry name" value="P-loop containing nucleoside triphosphate hydrolases"/>
    <property type="match status" value="1"/>
</dbReference>